<name>A0ABV5GLD5_9FLAO</name>
<dbReference type="Proteomes" id="UP001589607">
    <property type="component" value="Unassembled WGS sequence"/>
</dbReference>
<dbReference type="InterPro" id="IPR005467">
    <property type="entry name" value="His_kinase_dom"/>
</dbReference>
<reference evidence="10 11" key="1">
    <citation type="submission" date="2024-09" db="EMBL/GenBank/DDBJ databases">
        <authorList>
            <person name="Sun Q."/>
            <person name="Mori K."/>
        </authorList>
    </citation>
    <scope>NUCLEOTIDE SEQUENCE [LARGE SCALE GENOMIC DNA]</scope>
    <source>
        <strain evidence="10 11">CECT 7955</strain>
    </source>
</reference>
<dbReference type="PRINTS" id="PR00344">
    <property type="entry name" value="BCTRLSENSOR"/>
</dbReference>
<evidence type="ECO:0000256" key="2">
    <source>
        <dbReference type="ARBA" id="ARBA00022553"/>
    </source>
</evidence>
<dbReference type="SMART" id="SM00091">
    <property type="entry name" value="PAS"/>
    <property type="match status" value="4"/>
</dbReference>
<dbReference type="SUPFAM" id="SSF55874">
    <property type="entry name" value="ATPase domain of HSP90 chaperone/DNA topoisomerase II/histidine kinase"/>
    <property type="match status" value="1"/>
</dbReference>
<evidence type="ECO:0000256" key="5">
    <source>
        <dbReference type="ARBA" id="ARBA00022777"/>
    </source>
</evidence>
<dbReference type="PROSITE" id="PS50113">
    <property type="entry name" value="PAC"/>
    <property type="match status" value="3"/>
</dbReference>
<dbReference type="Gene3D" id="1.10.287.130">
    <property type="match status" value="1"/>
</dbReference>
<comment type="caution">
    <text evidence="10">The sequence shown here is derived from an EMBL/GenBank/DDBJ whole genome shotgun (WGS) entry which is preliminary data.</text>
</comment>
<dbReference type="Pfam" id="PF08448">
    <property type="entry name" value="PAS_4"/>
    <property type="match status" value="1"/>
</dbReference>
<evidence type="ECO:0000256" key="4">
    <source>
        <dbReference type="ARBA" id="ARBA00022741"/>
    </source>
</evidence>
<keyword evidence="3" id="KW-0808">Transferase</keyword>
<dbReference type="Pfam" id="PF02518">
    <property type="entry name" value="HATPase_c"/>
    <property type="match status" value="1"/>
</dbReference>
<dbReference type="RefSeq" id="WP_236457641.1">
    <property type="nucleotide sequence ID" value="NZ_CBCSGE010000013.1"/>
</dbReference>
<evidence type="ECO:0000259" key="7">
    <source>
        <dbReference type="PROSITE" id="PS50109"/>
    </source>
</evidence>
<dbReference type="InterPro" id="IPR004358">
    <property type="entry name" value="Sig_transdc_His_kin-like_C"/>
</dbReference>
<dbReference type="Gene3D" id="3.30.565.10">
    <property type="entry name" value="Histidine kinase-like ATPase, C-terminal domain"/>
    <property type="match status" value="1"/>
</dbReference>
<keyword evidence="2" id="KW-0597">Phosphoprotein</keyword>
<dbReference type="InterPro" id="IPR035965">
    <property type="entry name" value="PAS-like_dom_sf"/>
</dbReference>
<organism evidence="10 11">
    <name type="scientific">Flavobacterium jumunjinense</name>
    <dbReference type="NCBI Taxonomy" id="998845"/>
    <lineage>
        <taxon>Bacteria</taxon>
        <taxon>Pseudomonadati</taxon>
        <taxon>Bacteroidota</taxon>
        <taxon>Flavobacteriia</taxon>
        <taxon>Flavobacteriales</taxon>
        <taxon>Flavobacteriaceae</taxon>
        <taxon>Flavobacterium</taxon>
    </lineage>
</organism>
<feature type="domain" description="Histidine kinase" evidence="7">
    <location>
        <begin position="687"/>
        <end position="896"/>
    </location>
</feature>
<dbReference type="SMART" id="SM00086">
    <property type="entry name" value="PAC"/>
    <property type="match status" value="3"/>
</dbReference>
<feature type="domain" description="PAC" evidence="9">
    <location>
        <begin position="237"/>
        <end position="291"/>
    </location>
</feature>
<dbReference type="CDD" id="cd00082">
    <property type="entry name" value="HisKA"/>
    <property type="match status" value="1"/>
</dbReference>
<sequence length="897" mass="103133">MGKLEFKFDENSFNKLYPFYILISKDLKIIGLGKSMKKVCKDLKLNSNFNDNFSIRRPHLDAFNFESVNELIDQLSVVDYTKDRLVLRGQFQFLQDAILFVGSPWFVSMDQIRSKNLVFNDFSISDPLLDLLHILNNQELTTKELNESLVTISKQKNKIKERQEELNRLSLVASTNQSGVVFTKPDGKIFWCNDAYLKHTGYSIDEIIGKTPIELGRCEATDNAQLHKMIQPFFKGEPFSLQLVHGRKDGSYFWTRTRGQAIKDENGKFIEYFAIVDDISTEVEARTKIVESENRLSTLIKNLETGILLEDQNRKILLSNKKFCSLFSIDANPDQLVGQDCSKSAEESKFFFNEPDNFVKRIAKILAEKKIVQNEILSLVDGRYFERSYIPIYEEGVYKGHLWTYTDVTLKVRYNESLEKEKQKYSSIIANMNLGLLEVNLDDEVTFANQAFCDISGFALEDLLGNKASGKFLDEESRALLEDKNKLREDGVSDSYEVKVTTKQGKKKTWLISGAPNYDLKGEPIGSIGIHLDITEQKEQEEELFLLSLIAEKNINAVIICNRNGEIEWVNKSFITMSGYTKEELIGKKPGCLLQGKNTSLETINYLKEQIRKGLPFNCEVLNYSKNGGEYWVSVQGQALYNKKGEILKYFAIEENITQRKLLEIQREELVTSLARINQELEDYAQIVSHDLKSPLRSIHSLISWIKEDNDKEFSEQTLQYLSMIESKVEKMDHLIHGILTYAKIDKVDEVIEAISINDIVKNIIEMIDIPENIQVIIKNELPTIEADKFRMQQLFQNIISNAVNYIDKEEGLVEVDFFEKEHSYVFSIKDNGPGIALENQEKMFNTFQSFTNSEKSTGLGLSIVKKVIETYKGKIWLESELKVGTTFFIKLKKQQQ</sequence>
<feature type="domain" description="PAS" evidence="8">
    <location>
        <begin position="543"/>
        <end position="588"/>
    </location>
</feature>
<dbReference type="InterPro" id="IPR003594">
    <property type="entry name" value="HATPase_dom"/>
</dbReference>
<dbReference type="SMART" id="SM00387">
    <property type="entry name" value="HATPase_c"/>
    <property type="match status" value="1"/>
</dbReference>
<evidence type="ECO:0000256" key="3">
    <source>
        <dbReference type="ARBA" id="ARBA00022679"/>
    </source>
</evidence>
<dbReference type="InterPro" id="IPR036890">
    <property type="entry name" value="HATPase_C_sf"/>
</dbReference>
<keyword evidence="5" id="KW-0418">Kinase</keyword>
<dbReference type="Pfam" id="PF13426">
    <property type="entry name" value="PAS_9"/>
    <property type="match status" value="3"/>
</dbReference>
<dbReference type="PROSITE" id="PS50112">
    <property type="entry name" value="PAS"/>
    <property type="match status" value="3"/>
</dbReference>
<dbReference type="Gene3D" id="3.30.450.260">
    <property type="entry name" value="Haem NO binding associated domain"/>
    <property type="match status" value="1"/>
</dbReference>
<dbReference type="InterPro" id="IPR042463">
    <property type="entry name" value="HNOB_dom_associated_sf"/>
</dbReference>
<dbReference type="CDD" id="cd00130">
    <property type="entry name" value="PAS"/>
    <property type="match status" value="3"/>
</dbReference>
<feature type="domain" description="PAS" evidence="8">
    <location>
        <begin position="165"/>
        <end position="213"/>
    </location>
</feature>
<gene>
    <name evidence="10" type="ORF">ACFFVF_06170</name>
</gene>
<dbReference type="Pfam" id="PF00512">
    <property type="entry name" value="HisKA"/>
    <property type="match status" value="1"/>
</dbReference>
<dbReference type="EMBL" id="JBHMEY010000013">
    <property type="protein sequence ID" value="MFB9096092.1"/>
    <property type="molecule type" value="Genomic_DNA"/>
</dbReference>
<feature type="domain" description="PAS" evidence="8">
    <location>
        <begin position="421"/>
        <end position="495"/>
    </location>
</feature>
<keyword evidence="4" id="KW-0547">Nucleotide-binding</keyword>
<comment type="catalytic activity">
    <reaction evidence="1">
        <text>ATP + protein L-histidine = ADP + protein N-phospho-L-histidine.</text>
        <dbReference type="EC" id="2.7.13.3"/>
    </reaction>
</comment>
<dbReference type="InterPro" id="IPR001610">
    <property type="entry name" value="PAC"/>
</dbReference>
<dbReference type="InterPro" id="IPR000014">
    <property type="entry name" value="PAS"/>
</dbReference>
<dbReference type="PANTHER" id="PTHR43304">
    <property type="entry name" value="PHYTOCHROME-LIKE PROTEIN CPH1"/>
    <property type="match status" value="1"/>
</dbReference>
<evidence type="ECO:0000313" key="11">
    <source>
        <dbReference type="Proteomes" id="UP001589607"/>
    </source>
</evidence>
<evidence type="ECO:0000256" key="6">
    <source>
        <dbReference type="ARBA" id="ARBA00023293"/>
    </source>
</evidence>
<dbReference type="PANTHER" id="PTHR43304:SF1">
    <property type="entry name" value="PAC DOMAIN-CONTAINING PROTEIN"/>
    <property type="match status" value="1"/>
</dbReference>
<dbReference type="InterPro" id="IPR000700">
    <property type="entry name" value="PAS-assoc_C"/>
</dbReference>
<proteinExistence type="predicted"/>
<dbReference type="NCBIfam" id="TIGR00229">
    <property type="entry name" value="sensory_box"/>
    <property type="match status" value="3"/>
</dbReference>
<dbReference type="InterPro" id="IPR013656">
    <property type="entry name" value="PAS_4"/>
</dbReference>
<dbReference type="SMART" id="SM00388">
    <property type="entry name" value="HisKA"/>
    <property type="match status" value="1"/>
</dbReference>
<dbReference type="SUPFAM" id="SSF55785">
    <property type="entry name" value="PYP-like sensor domain (PAS domain)"/>
    <property type="match status" value="4"/>
</dbReference>
<accession>A0ABV5GLD5</accession>
<dbReference type="InterPro" id="IPR003661">
    <property type="entry name" value="HisK_dim/P_dom"/>
</dbReference>
<dbReference type="InterPro" id="IPR052162">
    <property type="entry name" value="Sensor_kinase/Photoreceptor"/>
</dbReference>
<dbReference type="Pfam" id="PF07701">
    <property type="entry name" value="HNOBA"/>
    <property type="match status" value="2"/>
</dbReference>
<evidence type="ECO:0000313" key="10">
    <source>
        <dbReference type="EMBL" id="MFB9096092.1"/>
    </source>
</evidence>
<keyword evidence="6" id="KW-0141">cGMP biosynthesis</keyword>
<keyword evidence="11" id="KW-1185">Reference proteome</keyword>
<evidence type="ECO:0000259" key="9">
    <source>
        <dbReference type="PROSITE" id="PS50113"/>
    </source>
</evidence>
<dbReference type="PROSITE" id="PS50109">
    <property type="entry name" value="HIS_KIN"/>
    <property type="match status" value="1"/>
</dbReference>
<dbReference type="InterPro" id="IPR011645">
    <property type="entry name" value="HNOB_dom_associated"/>
</dbReference>
<evidence type="ECO:0000259" key="8">
    <source>
        <dbReference type="PROSITE" id="PS50112"/>
    </source>
</evidence>
<dbReference type="InterPro" id="IPR036097">
    <property type="entry name" value="HisK_dim/P_sf"/>
</dbReference>
<evidence type="ECO:0000256" key="1">
    <source>
        <dbReference type="ARBA" id="ARBA00000085"/>
    </source>
</evidence>
<protein>
    <submittedName>
        <fullName evidence="10">PAS domain S-box protein</fullName>
    </submittedName>
</protein>
<dbReference type="Gene3D" id="3.30.450.20">
    <property type="entry name" value="PAS domain"/>
    <property type="match status" value="4"/>
</dbReference>
<feature type="domain" description="PAC" evidence="9">
    <location>
        <begin position="494"/>
        <end position="546"/>
    </location>
</feature>
<feature type="domain" description="PAC" evidence="9">
    <location>
        <begin position="617"/>
        <end position="669"/>
    </location>
</feature>
<dbReference type="SUPFAM" id="SSF47384">
    <property type="entry name" value="Homodimeric domain of signal transducing histidine kinase"/>
    <property type="match status" value="1"/>
</dbReference>